<comment type="subcellular location">
    <subcellularLocation>
        <location evidence="2">Membrane</location>
        <topology evidence="2">Multi-pass membrane protein</topology>
    </subcellularLocation>
</comment>
<dbReference type="GO" id="GO:0008237">
    <property type="term" value="F:metallopeptidase activity"/>
    <property type="evidence" value="ECO:0007669"/>
    <property type="project" value="UniProtKB-KW"/>
</dbReference>
<reference evidence="14 15" key="1">
    <citation type="submission" date="2019-11" db="EMBL/GenBank/DDBJ databases">
        <authorList>
            <person name="He Y."/>
        </authorList>
    </citation>
    <scope>NUCLEOTIDE SEQUENCE [LARGE SCALE GENOMIC DNA]</scope>
    <source>
        <strain evidence="14 15">SCSIO 58843</strain>
    </source>
</reference>
<keyword evidence="11 12" id="KW-0472">Membrane</keyword>
<keyword evidence="8" id="KW-0862">Zinc</keyword>
<dbReference type="RefSeq" id="WP_153758218.1">
    <property type="nucleotide sequence ID" value="NZ_CP045851.1"/>
</dbReference>
<evidence type="ECO:0000256" key="3">
    <source>
        <dbReference type="ARBA" id="ARBA00007931"/>
    </source>
</evidence>
<evidence type="ECO:0000256" key="9">
    <source>
        <dbReference type="ARBA" id="ARBA00022989"/>
    </source>
</evidence>
<feature type="transmembrane region" description="Helical" evidence="12">
    <location>
        <begin position="57"/>
        <end position="77"/>
    </location>
</feature>
<keyword evidence="5 12" id="KW-0812">Transmembrane</keyword>
<dbReference type="GO" id="GO:0006508">
    <property type="term" value="P:proteolysis"/>
    <property type="evidence" value="ECO:0007669"/>
    <property type="project" value="UniProtKB-KW"/>
</dbReference>
<keyword evidence="15" id="KW-1185">Reference proteome</keyword>
<feature type="domain" description="Peptidase M50" evidence="13">
    <location>
        <begin position="13"/>
        <end position="68"/>
    </location>
</feature>
<keyword evidence="10" id="KW-0482">Metalloprotease</keyword>
<keyword evidence="4" id="KW-0645">Protease</keyword>
<evidence type="ECO:0000256" key="10">
    <source>
        <dbReference type="ARBA" id="ARBA00023049"/>
    </source>
</evidence>
<dbReference type="EMBL" id="CP045851">
    <property type="protein sequence ID" value="QGG94112.1"/>
    <property type="molecule type" value="Genomic_DNA"/>
</dbReference>
<evidence type="ECO:0000256" key="12">
    <source>
        <dbReference type="SAM" id="Phobius"/>
    </source>
</evidence>
<comment type="similarity">
    <text evidence="3">Belongs to the peptidase M50B family.</text>
</comment>
<comment type="cofactor">
    <cofactor evidence="1">
        <name>Zn(2+)</name>
        <dbReference type="ChEBI" id="CHEBI:29105"/>
    </cofactor>
</comment>
<dbReference type="GO" id="GO:0016020">
    <property type="term" value="C:membrane"/>
    <property type="evidence" value="ECO:0007669"/>
    <property type="project" value="UniProtKB-SubCell"/>
</dbReference>
<organism evidence="14 15">
    <name type="scientific">Actinomarinicola tropica</name>
    <dbReference type="NCBI Taxonomy" id="2789776"/>
    <lineage>
        <taxon>Bacteria</taxon>
        <taxon>Bacillati</taxon>
        <taxon>Actinomycetota</taxon>
        <taxon>Acidimicrobiia</taxon>
        <taxon>Acidimicrobiales</taxon>
        <taxon>Iamiaceae</taxon>
        <taxon>Actinomarinicola</taxon>
    </lineage>
</organism>
<keyword evidence="7" id="KW-0378">Hydrolase</keyword>
<evidence type="ECO:0000256" key="7">
    <source>
        <dbReference type="ARBA" id="ARBA00022801"/>
    </source>
</evidence>
<dbReference type="AlphaFoldDB" id="A0A5Q2RGZ7"/>
<name>A0A5Q2RGZ7_9ACTN</name>
<dbReference type="Pfam" id="PF02163">
    <property type="entry name" value="Peptidase_M50"/>
    <property type="match status" value="1"/>
</dbReference>
<dbReference type="GO" id="GO:0046872">
    <property type="term" value="F:metal ion binding"/>
    <property type="evidence" value="ECO:0007669"/>
    <property type="project" value="UniProtKB-KW"/>
</dbReference>
<evidence type="ECO:0000313" key="14">
    <source>
        <dbReference type="EMBL" id="QGG94112.1"/>
    </source>
</evidence>
<protein>
    <recommendedName>
        <fullName evidence="13">Peptidase M50 domain-containing protein</fullName>
    </recommendedName>
</protein>
<dbReference type="Proteomes" id="UP000334019">
    <property type="component" value="Chromosome"/>
</dbReference>
<dbReference type="PANTHER" id="PTHR39188:SF3">
    <property type="entry name" value="STAGE IV SPORULATION PROTEIN FB"/>
    <property type="match status" value="1"/>
</dbReference>
<evidence type="ECO:0000256" key="4">
    <source>
        <dbReference type="ARBA" id="ARBA00022670"/>
    </source>
</evidence>
<keyword evidence="9 12" id="KW-1133">Transmembrane helix</keyword>
<dbReference type="KEGG" id="atq:GH723_02790"/>
<dbReference type="InterPro" id="IPR008915">
    <property type="entry name" value="Peptidase_M50"/>
</dbReference>
<dbReference type="PANTHER" id="PTHR39188">
    <property type="entry name" value="MEMBRANE-ASSOCIATED ZINC METALLOPROTEASE M50B"/>
    <property type="match status" value="1"/>
</dbReference>
<evidence type="ECO:0000256" key="11">
    <source>
        <dbReference type="ARBA" id="ARBA00023136"/>
    </source>
</evidence>
<evidence type="ECO:0000256" key="1">
    <source>
        <dbReference type="ARBA" id="ARBA00001947"/>
    </source>
</evidence>
<proteinExistence type="inferred from homology"/>
<sequence>MDAAGAAPAVHGVADYLARINFLLLAFNLVPALPLDGGGALHAWLWRRQGNQHAATLSAAAAGRAFAFVLIGIGLLGLFTGDGAGSIWIAFIGWFLLQAAQSEAGGATTRHVLGGHRVSEAMAWTPVTVPADLVVADFVDRGFPPPATAPTR</sequence>
<gene>
    <name evidence="14" type="ORF">GH723_02790</name>
</gene>
<evidence type="ECO:0000256" key="2">
    <source>
        <dbReference type="ARBA" id="ARBA00004141"/>
    </source>
</evidence>
<evidence type="ECO:0000256" key="5">
    <source>
        <dbReference type="ARBA" id="ARBA00022692"/>
    </source>
</evidence>
<evidence type="ECO:0000256" key="8">
    <source>
        <dbReference type="ARBA" id="ARBA00022833"/>
    </source>
</evidence>
<evidence type="ECO:0000313" key="15">
    <source>
        <dbReference type="Proteomes" id="UP000334019"/>
    </source>
</evidence>
<accession>A0A5Q2RGZ7</accession>
<evidence type="ECO:0000256" key="6">
    <source>
        <dbReference type="ARBA" id="ARBA00022723"/>
    </source>
</evidence>
<feature type="transmembrane region" description="Helical" evidence="12">
    <location>
        <begin position="20"/>
        <end position="45"/>
    </location>
</feature>
<evidence type="ECO:0000259" key="13">
    <source>
        <dbReference type="Pfam" id="PF02163"/>
    </source>
</evidence>
<keyword evidence="6" id="KW-0479">Metal-binding</keyword>